<evidence type="ECO:0000256" key="11">
    <source>
        <dbReference type="SAM" id="MobiDB-lite"/>
    </source>
</evidence>
<evidence type="ECO:0000256" key="4">
    <source>
        <dbReference type="ARBA" id="ARBA00022980"/>
    </source>
</evidence>
<dbReference type="Pfam" id="PF00237">
    <property type="entry name" value="Ribosomal_L22"/>
    <property type="match status" value="1"/>
</dbReference>
<keyword evidence="4 7" id="KW-0689">Ribosomal protein</keyword>
<dbReference type="SUPFAM" id="SSF54843">
    <property type="entry name" value="Ribosomal protein L22"/>
    <property type="match status" value="1"/>
</dbReference>
<comment type="caution">
    <text evidence="12">The sequence shown here is derived from an EMBL/GenBank/DDBJ whole genome shotgun (WGS) entry which is preliminary data.</text>
</comment>
<keyword evidence="5 7" id="KW-0687">Ribonucleoprotein</keyword>
<dbReference type="GO" id="GO:0003735">
    <property type="term" value="F:structural constituent of ribosome"/>
    <property type="evidence" value="ECO:0007669"/>
    <property type="project" value="InterPro"/>
</dbReference>
<dbReference type="EMBL" id="VAFM01000001">
    <property type="protein sequence ID" value="TKW61796.1"/>
    <property type="molecule type" value="Genomic_DNA"/>
</dbReference>
<feature type="compositionally biased region" description="Low complexity" evidence="11">
    <location>
        <begin position="126"/>
        <end position="151"/>
    </location>
</feature>
<dbReference type="NCBIfam" id="TIGR01044">
    <property type="entry name" value="rplV_bact"/>
    <property type="match status" value="1"/>
</dbReference>
<dbReference type="GO" id="GO:0019843">
    <property type="term" value="F:rRNA binding"/>
    <property type="evidence" value="ECO:0007669"/>
    <property type="project" value="UniProtKB-UniRule"/>
</dbReference>
<keyword evidence="2 7" id="KW-0699">rRNA-binding</keyword>
<feature type="region of interest" description="Disordered" evidence="11">
    <location>
        <begin position="124"/>
        <end position="159"/>
    </location>
</feature>
<dbReference type="AlphaFoldDB" id="A0A6N4R500"/>
<dbReference type="PANTHER" id="PTHR13501:SF8">
    <property type="entry name" value="LARGE RIBOSOMAL SUBUNIT PROTEIN UL22M"/>
    <property type="match status" value="1"/>
</dbReference>
<name>A0A6N4R500_BLAVI</name>
<dbReference type="InterPro" id="IPR001063">
    <property type="entry name" value="Ribosomal_uL22"/>
</dbReference>
<evidence type="ECO:0000256" key="5">
    <source>
        <dbReference type="ARBA" id="ARBA00023274"/>
    </source>
</evidence>
<evidence type="ECO:0000256" key="2">
    <source>
        <dbReference type="ARBA" id="ARBA00022730"/>
    </source>
</evidence>
<dbReference type="Gene3D" id="3.90.470.10">
    <property type="entry name" value="Ribosomal protein L22/L17"/>
    <property type="match status" value="1"/>
</dbReference>
<dbReference type="HAMAP" id="MF_01331_B">
    <property type="entry name" value="Ribosomal_uL22_B"/>
    <property type="match status" value="1"/>
</dbReference>
<dbReference type="PANTHER" id="PTHR13501">
    <property type="entry name" value="CHLOROPLAST 50S RIBOSOMAL PROTEIN L22-RELATED"/>
    <property type="match status" value="1"/>
</dbReference>
<dbReference type="GO" id="GO:0022625">
    <property type="term" value="C:cytosolic large ribosomal subunit"/>
    <property type="evidence" value="ECO:0007669"/>
    <property type="project" value="TreeGrafter"/>
</dbReference>
<evidence type="ECO:0000256" key="6">
    <source>
        <dbReference type="ARBA" id="ARBA00035207"/>
    </source>
</evidence>
<comment type="subunit">
    <text evidence="7 9">Part of the 50S ribosomal subunit.</text>
</comment>
<comment type="function">
    <text evidence="7">The globular domain of the protein is located near the polypeptide exit tunnel on the outside of the subunit, while an extended beta-hairpin is found that lines the wall of the exit tunnel in the center of the 70S ribosome.</text>
</comment>
<dbReference type="InterPro" id="IPR036394">
    <property type="entry name" value="Ribosomal_uL22_sf"/>
</dbReference>
<comment type="function">
    <text evidence="7 10">This protein binds specifically to 23S rRNA; its binding is stimulated by other ribosomal proteins, e.g., L4, L17, and L20. It is important during the early stages of 50S assembly. It makes multiple contacts with different domains of the 23S rRNA in the assembled 50S subunit and ribosome.</text>
</comment>
<evidence type="ECO:0000313" key="13">
    <source>
        <dbReference type="Proteomes" id="UP000320948"/>
    </source>
</evidence>
<proteinExistence type="inferred from homology"/>
<evidence type="ECO:0000256" key="8">
    <source>
        <dbReference type="RuleBase" id="RU004005"/>
    </source>
</evidence>
<evidence type="ECO:0000256" key="9">
    <source>
        <dbReference type="RuleBase" id="RU004006"/>
    </source>
</evidence>
<dbReference type="Proteomes" id="UP000320948">
    <property type="component" value="Unassembled WGS sequence"/>
</dbReference>
<sequence length="159" mass="17030">MSKSATPRPVAANEAIASLRDVKSSTMKAALVLDLIRGKSVERALNDLTFCRKKLAPITKKLLLSAIANAENNHQLNVDNLVVARAYADKGAYMKRWMQRAKGRAAPVLKHRCHLTIVVAEKAPEAKPAAKPAAAKKTAAPKAAPKAAEAAEQTEKTEA</sequence>
<dbReference type="InterPro" id="IPR018260">
    <property type="entry name" value="Ribosomal_uL22_CS"/>
</dbReference>
<evidence type="ECO:0000256" key="3">
    <source>
        <dbReference type="ARBA" id="ARBA00022884"/>
    </source>
</evidence>
<dbReference type="PROSITE" id="PS00464">
    <property type="entry name" value="RIBOSOMAL_L22"/>
    <property type="match status" value="1"/>
</dbReference>
<evidence type="ECO:0000313" key="12">
    <source>
        <dbReference type="EMBL" id="TKW61796.1"/>
    </source>
</evidence>
<dbReference type="InterPro" id="IPR005727">
    <property type="entry name" value="Ribosomal_uL22_bac/chlpt-type"/>
</dbReference>
<dbReference type="InterPro" id="IPR047867">
    <property type="entry name" value="Ribosomal_uL22_bac/org-type"/>
</dbReference>
<dbReference type="CDD" id="cd00336">
    <property type="entry name" value="Ribosomal_L22"/>
    <property type="match status" value="1"/>
</dbReference>
<evidence type="ECO:0000256" key="1">
    <source>
        <dbReference type="ARBA" id="ARBA00009451"/>
    </source>
</evidence>
<accession>A0A6N4R500</accession>
<comment type="similarity">
    <text evidence="1 7 8">Belongs to the universal ribosomal protein uL22 family.</text>
</comment>
<organism evidence="12 13">
    <name type="scientific">Blastochloris viridis</name>
    <name type="common">Rhodopseudomonas viridis</name>
    <dbReference type="NCBI Taxonomy" id="1079"/>
    <lineage>
        <taxon>Bacteria</taxon>
        <taxon>Pseudomonadati</taxon>
        <taxon>Pseudomonadota</taxon>
        <taxon>Alphaproteobacteria</taxon>
        <taxon>Hyphomicrobiales</taxon>
        <taxon>Blastochloridaceae</taxon>
        <taxon>Blastochloris</taxon>
    </lineage>
</organism>
<reference evidence="12 13" key="1">
    <citation type="journal article" date="2017" name="Nat. Commun.">
        <title>In situ click chemistry generation of cyclooxygenase-2 inhibitors.</title>
        <authorList>
            <person name="Bhardwaj A."/>
            <person name="Kaur J."/>
            <person name="Wuest M."/>
            <person name="Wuest F."/>
        </authorList>
    </citation>
    <scope>NUCLEOTIDE SEQUENCE [LARGE SCALE GENOMIC DNA]</scope>
    <source>
        <strain evidence="12">S2_018_000_R2_106</strain>
    </source>
</reference>
<gene>
    <name evidence="7" type="primary">rplV</name>
    <name evidence="12" type="ORF">DI628_04035</name>
</gene>
<dbReference type="GO" id="GO:0006412">
    <property type="term" value="P:translation"/>
    <property type="evidence" value="ECO:0007669"/>
    <property type="project" value="UniProtKB-UniRule"/>
</dbReference>
<keyword evidence="3 7" id="KW-0694">RNA-binding</keyword>
<evidence type="ECO:0000256" key="7">
    <source>
        <dbReference type="HAMAP-Rule" id="MF_01331"/>
    </source>
</evidence>
<evidence type="ECO:0000256" key="10">
    <source>
        <dbReference type="RuleBase" id="RU004008"/>
    </source>
</evidence>
<protein>
    <recommendedName>
        <fullName evidence="6 7">Large ribosomal subunit protein uL22</fullName>
    </recommendedName>
</protein>